<dbReference type="AlphaFoldDB" id="A0A9P1JUD6"/>
<gene>
    <name evidence="2" type="ORF">AZOBR_p130096</name>
</gene>
<evidence type="ECO:0000256" key="1">
    <source>
        <dbReference type="SAM" id="MobiDB-lite"/>
    </source>
</evidence>
<accession>A0A9P1JUD6</accession>
<sequence>MGCTVVGRKMVSGMTSSFSTEATADNRADRERCRQSGKPPAAGRKSTLGAMIDILNLPCK</sequence>
<dbReference type="Proteomes" id="UP000007319">
    <property type="component" value="Plasmid AZOBR_p1"/>
</dbReference>
<protein>
    <submittedName>
        <fullName evidence="2">Uncharacterized protein</fullName>
    </submittedName>
</protein>
<feature type="region of interest" description="Disordered" evidence="1">
    <location>
        <begin position="17"/>
        <end position="45"/>
    </location>
</feature>
<keyword evidence="2" id="KW-0614">Plasmid</keyword>
<reference evidence="2 3" key="1">
    <citation type="journal article" date="2011" name="PLoS Genet.">
        <title>Azospirillum genomes reveal transition of bacteria from aquatic to terrestrial environments.</title>
        <authorList>
            <person name="Wisniewski-Dye F."/>
            <person name="Borziak K."/>
            <person name="Khalsa-Moyers G."/>
            <person name="Alexandre G."/>
            <person name="Sukharnikov L.O."/>
            <person name="Wuichet K."/>
            <person name="Hurst G.B."/>
            <person name="McDonald W.H."/>
            <person name="Robertson J.S."/>
            <person name="Barbe V."/>
            <person name="Calteau A."/>
            <person name="Rouy Z."/>
            <person name="Mangenot S."/>
            <person name="Prigent-Combaret C."/>
            <person name="Normand P."/>
            <person name="Boyer M."/>
            <person name="Siguier P."/>
            <person name="Dessaux Y."/>
            <person name="Elmerich C."/>
            <person name="Condemine G."/>
            <person name="Krishnen G."/>
            <person name="Kennedy I."/>
            <person name="Paterson A.H."/>
            <person name="Gonzalez V."/>
            <person name="Mavingui P."/>
            <person name="Zhulin I.B."/>
        </authorList>
    </citation>
    <scope>NUCLEOTIDE SEQUENCE [LARGE SCALE GENOMIC DNA]</scope>
    <source>
        <strain evidence="2 3">Sp245</strain>
    </source>
</reference>
<proteinExistence type="predicted"/>
<geneLocation type="plasmid" evidence="2 3">
    <name>AZOBR_p1</name>
</geneLocation>
<feature type="compositionally biased region" description="Basic and acidic residues" evidence="1">
    <location>
        <begin position="24"/>
        <end position="34"/>
    </location>
</feature>
<dbReference type="KEGG" id="abs:AZOBR_p130096"/>
<evidence type="ECO:0000313" key="3">
    <source>
        <dbReference type="Proteomes" id="UP000007319"/>
    </source>
</evidence>
<name>A0A9P1JUD6_9PROT</name>
<keyword evidence="3" id="KW-1185">Reference proteome</keyword>
<evidence type="ECO:0000313" key="2">
    <source>
        <dbReference type="EMBL" id="CCC99908.1"/>
    </source>
</evidence>
<dbReference type="EMBL" id="HE577328">
    <property type="protein sequence ID" value="CCC99908.1"/>
    <property type="molecule type" value="Genomic_DNA"/>
</dbReference>
<organism evidence="2 3">
    <name type="scientific">Azospirillum baldaniorum</name>
    <dbReference type="NCBI Taxonomy" id="1064539"/>
    <lineage>
        <taxon>Bacteria</taxon>
        <taxon>Pseudomonadati</taxon>
        <taxon>Pseudomonadota</taxon>
        <taxon>Alphaproteobacteria</taxon>
        <taxon>Rhodospirillales</taxon>
        <taxon>Azospirillaceae</taxon>
        <taxon>Azospirillum</taxon>
    </lineage>
</organism>